<dbReference type="PANTHER" id="PTHR24171">
    <property type="entry name" value="ANKYRIN REPEAT DOMAIN-CONTAINING PROTEIN 39-RELATED"/>
    <property type="match status" value="1"/>
</dbReference>
<dbReference type="SMART" id="SM00248">
    <property type="entry name" value="ANK"/>
    <property type="match status" value="3"/>
</dbReference>
<accession>A0A267DJ00</accession>
<keyword evidence="1" id="KW-0677">Repeat</keyword>
<dbReference type="InterPro" id="IPR036770">
    <property type="entry name" value="Ankyrin_rpt-contain_sf"/>
</dbReference>
<feature type="repeat" description="ANK" evidence="3">
    <location>
        <begin position="81"/>
        <end position="113"/>
    </location>
</feature>
<name>A0A267DJ00_9PLAT</name>
<dbReference type="InterPro" id="IPR002110">
    <property type="entry name" value="Ankyrin_rpt"/>
</dbReference>
<evidence type="ECO:0000313" key="4">
    <source>
        <dbReference type="EMBL" id="PAA49251.1"/>
    </source>
</evidence>
<proteinExistence type="predicted"/>
<keyword evidence="2 3" id="KW-0040">ANK repeat</keyword>
<evidence type="ECO:0000256" key="2">
    <source>
        <dbReference type="ARBA" id="ARBA00023043"/>
    </source>
</evidence>
<keyword evidence="5" id="KW-1185">Reference proteome</keyword>
<dbReference type="Gene3D" id="1.25.40.20">
    <property type="entry name" value="Ankyrin repeat-containing domain"/>
    <property type="match status" value="1"/>
</dbReference>
<evidence type="ECO:0000256" key="3">
    <source>
        <dbReference type="PROSITE-ProRule" id="PRU00023"/>
    </source>
</evidence>
<dbReference type="PROSITE" id="PS50088">
    <property type="entry name" value="ANK_REPEAT"/>
    <property type="match status" value="1"/>
</dbReference>
<dbReference type="EMBL" id="NIVC01003934">
    <property type="protein sequence ID" value="PAA49251.1"/>
    <property type="molecule type" value="Genomic_DNA"/>
</dbReference>
<dbReference type="Proteomes" id="UP000215902">
    <property type="component" value="Unassembled WGS sequence"/>
</dbReference>
<reference evidence="4 5" key="1">
    <citation type="submission" date="2017-06" db="EMBL/GenBank/DDBJ databases">
        <title>A platform for efficient transgenesis in Macrostomum lignano, a flatworm model organism for stem cell research.</title>
        <authorList>
            <person name="Berezikov E."/>
        </authorList>
    </citation>
    <scope>NUCLEOTIDE SEQUENCE [LARGE SCALE GENOMIC DNA]</scope>
    <source>
        <strain evidence="4">DV1</strain>
        <tissue evidence="4">Whole organism</tissue>
    </source>
</reference>
<organism evidence="4 5">
    <name type="scientific">Macrostomum lignano</name>
    <dbReference type="NCBI Taxonomy" id="282301"/>
    <lineage>
        <taxon>Eukaryota</taxon>
        <taxon>Metazoa</taxon>
        <taxon>Spiralia</taxon>
        <taxon>Lophotrochozoa</taxon>
        <taxon>Platyhelminthes</taxon>
        <taxon>Rhabditophora</taxon>
        <taxon>Macrostomorpha</taxon>
        <taxon>Macrostomida</taxon>
        <taxon>Macrostomidae</taxon>
        <taxon>Macrostomum</taxon>
    </lineage>
</organism>
<dbReference type="STRING" id="282301.A0A267DJ00"/>
<dbReference type="AlphaFoldDB" id="A0A267DJ00"/>
<sequence>MVAKQRTQSRICAVTTDPHSWRSVDTAVDVPCPHPDVDISGQNSLLSNRTALILGSIAGSLEIVCRLTKNHLVKINEQDKSGFTALMYATQRGHAAIAELLLKKKANYRLTDNRGNTAIILAARRNQVACLETLARYIKDPADWEAKGEHGLTAKEWAEANERPEAAEFIRKMRNSP</sequence>
<protein>
    <submittedName>
        <fullName evidence="4">Uncharacterized protein</fullName>
    </submittedName>
</protein>
<comment type="caution">
    <text evidence="4">The sequence shown here is derived from an EMBL/GenBank/DDBJ whole genome shotgun (WGS) entry which is preliminary data.</text>
</comment>
<evidence type="ECO:0000313" key="5">
    <source>
        <dbReference type="Proteomes" id="UP000215902"/>
    </source>
</evidence>
<dbReference type="OrthoDB" id="70519at2759"/>
<gene>
    <name evidence="4" type="ORF">BOX15_Mlig027367g1</name>
</gene>
<dbReference type="PROSITE" id="PS50297">
    <property type="entry name" value="ANK_REP_REGION"/>
    <property type="match status" value="1"/>
</dbReference>
<evidence type="ECO:0000256" key="1">
    <source>
        <dbReference type="ARBA" id="ARBA00022737"/>
    </source>
</evidence>
<dbReference type="SUPFAM" id="SSF48403">
    <property type="entry name" value="Ankyrin repeat"/>
    <property type="match status" value="1"/>
</dbReference>
<dbReference type="Pfam" id="PF12796">
    <property type="entry name" value="Ank_2"/>
    <property type="match status" value="1"/>
</dbReference>